<feature type="compositionally biased region" description="Polar residues" evidence="1">
    <location>
        <begin position="1393"/>
        <end position="1404"/>
    </location>
</feature>
<feature type="compositionally biased region" description="Polar residues" evidence="1">
    <location>
        <begin position="539"/>
        <end position="549"/>
    </location>
</feature>
<feature type="compositionally biased region" description="Low complexity" evidence="1">
    <location>
        <begin position="185"/>
        <end position="196"/>
    </location>
</feature>
<name>A0A1E7FZT2_9STRA</name>
<feature type="compositionally biased region" description="Polar residues" evidence="1">
    <location>
        <begin position="882"/>
        <end position="909"/>
    </location>
</feature>
<feature type="region of interest" description="Disordered" evidence="1">
    <location>
        <begin position="539"/>
        <end position="659"/>
    </location>
</feature>
<dbReference type="SUPFAM" id="SSF51735">
    <property type="entry name" value="NAD(P)-binding Rossmann-fold domains"/>
    <property type="match status" value="1"/>
</dbReference>
<dbReference type="InterPro" id="IPR013154">
    <property type="entry name" value="ADH-like_N"/>
</dbReference>
<feature type="compositionally biased region" description="Basic and acidic residues" evidence="1">
    <location>
        <begin position="276"/>
        <end position="286"/>
    </location>
</feature>
<feature type="compositionally biased region" description="Polar residues" evidence="1">
    <location>
        <begin position="70"/>
        <end position="83"/>
    </location>
</feature>
<protein>
    <recommendedName>
        <fullName evidence="2">Enoyl reductase (ER) domain-containing protein</fullName>
    </recommendedName>
</protein>
<evidence type="ECO:0000256" key="1">
    <source>
        <dbReference type="SAM" id="MobiDB-lite"/>
    </source>
</evidence>
<dbReference type="GO" id="GO:0016491">
    <property type="term" value="F:oxidoreductase activity"/>
    <property type="evidence" value="ECO:0007669"/>
    <property type="project" value="InterPro"/>
</dbReference>
<dbReference type="SUPFAM" id="SSF50129">
    <property type="entry name" value="GroES-like"/>
    <property type="match status" value="1"/>
</dbReference>
<dbReference type="EMBL" id="KV784353">
    <property type="protein sequence ID" value="OEU23657.1"/>
    <property type="molecule type" value="Genomic_DNA"/>
</dbReference>
<evidence type="ECO:0000313" key="3">
    <source>
        <dbReference type="EMBL" id="OEU23657.1"/>
    </source>
</evidence>
<dbReference type="OrthoDB" id="48317at2759"/>
<feature type="compositionally biased region" description="Basic residues" evidence="1">
    <location>
        <begin position="561"/>
        <end position="577"/>
    </location>
</feature>
<feature type="compositionally biased region" description="Basic and acidic residues" evidence="1">
    <location>
        <begin position="87"/>
        <end position="110"/>
    </location>
</feature>
<feature type="compositionally biased region" description="Basic and acidic residues" evidence="1">
    <location>
        <begin position="326"/>
        <end position="344"/>
    </location>
</feature>
<dbReference type="Proteomes" id="UP000095751">
    <property type="component" value="Unassembled WGS sequence"/>
</dbReference>
<feature type="compositionally biased region" description="Polar residues" evidence="1">
    <location>
        <begin position="287"/>
        <end position="296"/>
    </location>
</feature>
<accession>A0A1E7FZT2</accession>
<feature type="compositionally biased region" description="Polar residues" evidence="1">
    <location>
        <begin position="767"/>
        <end position="778"/>
    </location>
</feature>
<dbReference type="InterPro" id="IPR011032">
    <property type="entry name" value="GroES-like_sf"/>
</dbReference>
<feature type="region of interest" description="Disordered" evidence="1">
    <location>
        <begin position="870"/>
        <end position="912"/>
    </location>
</feature>
<feature type="compositionally biased region" description="Basic and acidic residues" evidence="1">
    <location>
        <begin position="387"/>
        <end position="412"/>
    </location>
</feature>
<feature type="region of interest" description="Disordered" evidence="1">
    <location>
        <begin position="126"/>
        <end position="441"/>
    </location>
</feature>
<dbReference type="InterPro" id="IPR052585">
    <property type="entry name" value="Lipid_raft_assoc_Zn_ADH"/>
</dbReference>
<sequence length="1404" mass="157233">MIPTTTTTLPLSHSSSPVVVHGRMPKEAQDGLAEQWHKLMASESLHSNIGNENRDDNENDSDCSSDIHSKLSTLTPSIVTAVSDSIEEQRRLQERRDNNTDDYDEQPKNDFLDGIIDTLEKLATTKNDNIDPADRNNNNHNHGNKDKGNNSDLGRSTQDSRRRSSPGDDQIQAGVGEVERVDDMNNSNNNGNSSNNFKERANYKSYRTFFESRSPAALPERSRTTGDNNTDNTDQKHIDRRDDPNDNESSQPQQQHVSQQKKNIPDQQQQQRRRLSKFDRRDDLNYHESSQPQQYVSKEKIPEQQRRRRSNNEYLQPQQYVSNKKNIPEQQRRSKFDRRDDPNFHKSSQPQQHVRKNNIPGQQQRRKFDRSDDPNYHKASQPQPQHVSKEKMPEQQQRRKFIRRDDPNDHESSQPQHVNSNRKKMPEDRRGSTFDVVAPPPPINFQRTHAWNVDKSLLDTLSPQESQISQEKRFFEKKMTSSTKKSSMKQSYPPTVTSPNHADNILGTFMPSTCGGPVNGNGPVDSVLKLFDTPGRLNNSYRSANSRTTAPHVVGSGPSSHLHHHIARKASPNRRRNSSNESRSGFSQETKRISGSSRRSPESFMKDSGGSKLPKTESQKRHELEMLRVLYPDMREDSVSGKKKSSNDSNPGVARLQTQESIDFSIHDAIWGTESSESAMSKAKSSATRGSRHSTGGMGMAKVGSKYSRARATSSPEHVQRIDSSAASSALAAMKTELSVRPGSQGVSTRVDKFLFDQLKRCGNDANIESSPRQSKLPSDTKNKESNDLPFSPAFNMFEEIHRQLTGKAKLDSSGFPTEGLDDNTTQISDIVGKLQQDQRLQEKLDAVRVRSIRNAEKFQQLLDDEKKDHLCQDGQPHNDNKTGPSDSNSFGDGNTDQVSSTDQTTGPQYPQEKLMAGKCLDDIFDKTTETFGTAFSEDLMKTASATSGVSTSISSTSPSQQSNNYMYVAYSRFGQDARKVLQLCEHHSIPTPHRRSNEVLIRVHASTISASDCAIRRGEWSNISMDPYIVPGVALVGIVTESDKKKTRTSFSFSSPIQPGDVVLALATSGGNARYTCLPRNQLVKIPPQLNPDLAVCLTETYLTAFQALHIGQKGGLRYREDSLKGQSILITGGYSPLGKALIELCRAGDAEVCYALTNQSQDKTKKSKKNRGGLESCSSSDNSRQQCEAMEQWGAIPLSNNPQDWLTLIGRQIDMLVTVYDPSEHAQCNDSISGDHWKVLRKDGQVVVVSTHPGMNEADQRDRLFGSPTAQKTNGSSVRENSIKAFRIPSCRPSGQDKLADRAIWYNLFDSLETDRGGRSVAKKDLEHLIHLLQLDLVHPEVVERFPLSRVAKAQIRMEQNKLTGVGHLICSPWLMEQIPRKQTAKEDTNKQTQLTGDTVLL</sequence>
<dbReference type="PANTHER" id="PTHR43482">
    <property type="entry name" value="PROTEIN AST1-RELATED"/>
    <property type="match status" value="1"/>
</dbReference>
<dbReference type="SMART" id="SM00829">
    <property type="entry name" value="PKS_ER"/>
    <property type="match status" value="1"/>
</dbReference>
<evidence type="ECO:0000259" key="2">
    <source>
        <dbReference type="SMART" id="SM00829"/>
    </source>
</evidence>
<keyword evidence="4" id="KW-1185">Reference proteome</keyword>
<dbReference type="PANTHER" id="PTHR43482:SF1">
    <property type="entry name" value="PROTEIN AST1-RELATED"/>
    <property type="match status" value="1"/>
</dbReference>
<feature type="compositionally biased region" description="Basic and acidic residues" evidence="1">
    <location>
        <begin position="870"/>
        <end position="881"/>
    </location>
</feature>
<feature type="compositionally biased region" description="Basic and acidic residues" evidence="1">
    <location>
        <begin position="233"/>
        <end position="244"/>
    </location>
</feature>
<feature type="region of interest" description="Disordered" evidence="1">
    <location>
        <begin position="1384"/>
        <end position="1404"/>
    </location>
</feature>
<feature type="compositionally biased region" description="Low complexity" evidence="1">
    <location>
        <begin position="249"/>
        <end position="260"/>
    </location>
</feature>
<organism evidence="3 4">
    <name type="scientific">Fragilariopsis cylindrus CCMP1102</name>
    <dbReference type="NCBI Taxonomy" id="635003"/>
    <lineage>
        <taxon>Eukaryota</taxon>
        <taxon>Sar</taxon>
        <taxon>Stramenopiles</taxon>
        <taxon>Ochrophyta</taxon>
        <taxon>Bacillariophyta</taxon>
        <taxon>Bacillariophyceae</taxon>
        <taxon>Bacillariophycidae</taxon>
        <taxon>Bacillariales</taxon>
        <taxon>Bacillariaceae</taxon>
        <taxon>Fragilariopsis</taxon>
    </lineage>
</organism>
<dbReference type="InterPro" id="IPR036291">
    <property type="entry name" value="NAD(P)-bd_dom_sf"/>
</dbReference>
<feature type="compositionally biased region" description="Polar residues" evidence="1">
    <location>
        <begin position="585"/>
        <end position="598"/>
    </location>
</feature>
<feature type="domain" description="Enoyl reductase (ER)" evidence="2">
    <location>
        <begin position="977"/>
        <end position="1368"/>
    </location>
</feature>
<dbReference type="Pfam" id="PF08240">
    <property type="entry name" value="ADH_N"/>
    <property type="match status" value="1"/>
</dbReference>
<feature type="region of interest" description="Disordered" evidence="1">
    <location>
        <begin position="765"/>
        <end position="792"/>
    </location>
</feature>
<dbReference type="Gene3D" id="3.40.50.720">
    <property type="entry name" value="NAD(P)-binding Rossmann-like Domain"/>
    <property type="match status" value="1"/>
</dbReference>
<dbReference type="KEGG" id="fcy:FRACYDRAFT_233829"/>
<feature type="compositionally biased region" description="Low complexity" evidence="1">
    <location>
        <begin position="480"/>
        <end position="491"/>
    </location>
</feature>
<proteinExistence type="predicted"/>
<dbReference type="InParanoid" id="A0A1E7FZT2"/>
<gene>
    <name evidence="3" type="ORF">FRACYDRAFT_233829</name>
</gene>
<feature type="region of interest" description="Disordered" evidence="1">
    <location>
        <begin position="476"/>
        <end position="499"/>
    </location>
</feature>
<feature type="region of interest" description="Disordered" evidence="1">
    <location>
        <begin position="47"/>
        <end position="110"/>
    </location>
</feature>
<evidence type="ECO:0000313" key="4">
    <source>
        <dbReference type="Proteomes" id="UP000095751"/>
    </source>
</evidence>
<feature type="compositionally biased region" description="Polar residues" evidence="1">
    <location>
        <begin position="312"/>
        <end position="325"/>
    </location>
</feature>
<dbReference type="Gene3D" id="3.90.180.10">
    <property type="entry name" value="Medium-chain alcohol dehydrogenases, catalytic domain"/>
    <property type="match status" value="1"/>
</dbReference>
<dbReference type="InterPro" id="IPR020843">
    <property type="entry name" value="ER"/>
</dbReference>
<feature type="compositionally biased region" description="Basic and acidic residues" evidence="1">
    <location>
        <begin position="614"/>
        <end position="626"/>
    </location>
</feature>
<reference evidence="3 4" key="1">
    <citation type="submission" date="2016-09" db="EMBL/GenBank/DDBJ databases">
        <title>Extensive genetic diversity and differential bi-allelic expression allows diatom success in the polar Southern Ocean.</title>
        <authorList>
            <consortium name="DOE Joint Genome Institute"/>
            <person name="Mock T."/>
            <person name="Otillar R.P."/>
            <person name="Strauss J."/>
            <person name="Dupont C."/>
            <person name="Frickenhaus S."/>
            <person name="Maumus F."/>
            <person name="Mcmullan M."/>
            <person name="Sanges R."/>
            <person name="Schmutz J."/>
            <person name="Toseland A."/>
            <person name="Valas R."/>
            <person name="Veluchamy A."/>
            <person name="Ward B.J."/>
            <person name="Allen A."/>
            <person name="Barry K."/>
            <person name="Falciatore A."/>
            <person name="Ferrante M."/>
            <person name="Fortunato A.E."/>
            <person name="Gloeckner G."/>
            <person name="Gruber A."/>
            <person name="Hipkin R."/>
            <person name="Janech M."/>
            <person name="Kroth P."/>
            <person name="Leese F."/>
            <person name="Lindquist E."/>
            <person name="Lyon B.R."/>
            <person name="Martin J."/>
            <person name="Mayer C."/>
            <person name="Parker M."/>
            <person name="Quesneville H."/>
            <person name="Raymond J."/>
            <person name="Uhlig C."/>
            <person name="Valentin K.U."/>
            <person name="Worden A.Z."/>
            <person name="Armbrust E.V."/>
            <person name="Bowler C."/>
            <person name="Green B."/>
            <person name="Moulton V."/>
            <person name="Van Oosterhout C."/>
            <person name="Grigoriev I."/>
        </authorList>
    </citation>
    <scope>NUCLEOTIDE SEQUENCE [LARGE SCALE GENOMIC DNA]</scope>
    <source>
        <strain evidence="3 4">CCMP1102</strain>
    </source>
</reference>